<name>A0A6J6CK54_9ZZZZ</name>
<proteinExistence type="inferred from homology"/>
<dbReference type="InterPro" id="IPR013249">
    <property type="entry name" value="RNA_pol_sigma70_r4_t2"/>
</dbReference>
<dbReference type="InterPro" id="IPR036388">
    <property type="entry name" value="WH-like_DNA-bd_sf"/>
</dbReference>
<dbReference type="GO" id="GO:0016987">
    <property type="term" value="F:sigma factor activity"/>
    <property type="evidence" value="ECO:0007669"/>
    <property type="project" value="UniProtKB-KW"/>
</dbReference>
<keyword evidence="4" id="KW-0238">DNA-binding</keyword>
<organism evidence="8">
    <name type="scientific">freshwater metagenome</name>
    <dbReference type="NCBI Taxonomy" id="449393"/>
    <lineage>
        <taxon>unclassified sequences</taxon>
        <taxon>metagenomes</taxon>
        <taxon>ecological metagenomes</taxon>
    </lineage>
</organism>
<evidence type="ECO:0000256" key="2">
    <source>
        <dbReference type="ARBA" id="ARBA00023015"/>
    </source>
</evidence>
<dbReference type="GO" id="GO:0003677">
    <property type="term" value="F:DNA binding"/>
    <property type="evidence" value="ECO:0007669"/>
    <property type="project" value="UniProtKB-KW"/>
</dbReference>
<keyword evidence="2" id="KW-0805">Transcription regulation</keyword>
<dbReference type="InterPro" id="IPR007627">
    <property type="entry name" value="RNA_pol_sigma70_r2"/>
</dbReference>
<comment type="similarity">
    <text evidence="1">Belongs to the sigma-70 factor family. ECF subfamily.</text>
</comment>
<gene>
    <name evidence="8" type="ORF">UFOPK1493_00999</name>
</gene>
<dbReference type="InterPro" id="IPR014284">
    <property type="entry name" value="RNA_pol_sigma-70_dom"/>
</dbReference>
<keyword evidence="3" id="KW-0731">Sigma factor</keyword>
<evidence type="ECO:0000259" key="7">
    <source>
        <dbReference type="Pfam" id="PF08281"/>
    </source>
</evidence>
<dbReference type="Pfam" id="PF04542">
    <property type="entry name" value="Sigma70_r2"/>
    <property type="match status" value="1"/>
</dbReference>
<keyword evidence="5" id="KW-0804">Transcription</keyword>
<reference evidence="8" key="1">
    <citation type="submission" date="2020-05" db="EMBL/GenBank/DDBJ databases">
        <authorList>
            <person name="Chiriac C."/>
            <person name="Salcher M."/>
            <person name="Ghai R."/>
            <person name="Kavagutti S V."/>
        </authorList>
    </citation>
    <scope>NUCLEOTIDE SEQUENCE</scope>
</reference>
<dbReference type="InterPro" id="IPR013325">
    <property type="entry name" value="RNA_pol_sigma_r2"/>
</dbReference>
<evidence type="ECO:0000256" key="1">
    <source>
        <dbReference type="ARBA" id="ARBA00010641"/>
    </source>
</evidence>
<dbReference type="AlphaFoldDB" id="A0A6J6CK54"/>
<evidence type="ECO:0000259" key="6">
    <source>
        <dbReference type="Pfam" id="PF04542"/>
    </source>
</evidence>
<evidence type="ECO:0000256" key="3">
    <source>
        <dbReference type="ARBA" id="ARBA00023082"/>
    </source>
</evidence>
<dbReference type="NCBIfam" id="TIGR02937">
    <property type="entry name" value="sigma70-ECF"/>
    <property type="match status" value="1"/>
</dbReference>
<dbReference type="Gene3D" id="1.10.1740.10">
    <property type="match status" value="1"/>
</dbReference>
<evidence type="ECO:0000256" key="4">
    <source>
        <dbReference type="ARBA" id="ARBA00023125"/>
    </source>
</evidence>
<evidence type="ECO:0000313" key="8">
    <source>
        <dbReference type="EMBL" id="CAB4550238.1"/>
    </source>
</evidence>
<dbReference type="SUPFAM" id="SSF88659">
    <property type="entry name" value="Sigma3 and sigma4 domains of RNA polymerase sigma factors"/>
    <property type="match status" value="1"/>
</dbReference>
<dbReference type="GO" id="GO:0006352">
    <property type="term" value="P:DNA-templated transcription initiation"/>
    <property type="evidence" value="ECO:0007669"/>
    <property type="project" value="InterPro"/>
</dbReference>
<feature type="domain" description="RNA polymerase sigma factor 70 region 4 type 2" evidence="7">
    <location>
        <begin position="125"/>
        <end position="176"/>
    </location>
</feature>
<sequence>MTLDDAVPASMVRAAQAGDSAAFAELYRRLMPIVRRVVADNVHDRMEAEDVAHEAFTRAFASLVRLRDPDRFRPWLLSIARRAAIDHRRVRVLGRCVLDDDPARGSTQIGPGPDELLLIREELAAVVDATERLSTRDATALAMVGHLGFGPDEVAAVLGISPGTAKVVVHRARSRLRSLLEASSA</sequence>
<dbReference type="InterPro" id="IPR039425">
    <property type="entry name" value="RNA_pol_sigma-70-like"/>
</dbReference>
<dbReference type="Pfam" id="PF08281">
    <property type="entry name" value="Sigma70_r4_2"/>
    <property type="match status" value="1"/>
</dbReference>
<evidence type="ECO:0000256" key="5">
    <source>
        <dbReference type="ARBA" id="ARBA00023163"/>
    </source>
</evidence>
<dbReference type="SUPFAM" id="SSF88946">
    <property type="entry name" value="Sigma2 domain of RNA polymerase sigma factors"/>
    <property type="match status" value="1"/>
</dbReference>
<dbReference type="EMBL" id="CAEZSR010000026">
    <property type="protein sequence ID" value="CAB4550238.1"/>
    <property type="molecule type" value="Genomic_DNA"/>
</dbReference>
<dbReference type="InterPro" id="IPR013324">
    <property type="entry name" value="RNA_pol_sigma_r3/r4-like"/>
</dbReference>
<dbReference type="Gene3D" id="1.10.10.10">
    <property type="entry name" value="Winged helix-like DNA-binding domain superfamily/Winged helix DNA-binding domain"/>
    <property type="match status" value="1"/>
</dbReference>
<accession>A0A6J6CK54</accession>
<feature type="domain" description="RNA polymerase sigma-70 region 2" evidence="6">
    <location>
        <begin position="26"/>
        <end position="89"/>
    </location>
</feature>
<protein>
    <submittedName>
        <fullName evidence="8">Unannotated protein</fullName>
    </submittedName>
</protein>
<dbReference type="PANTHER" id="PTHR43133:SF8">
    <property type="entry name" value="RNA POLYMERASE SIGMA FACTOR HI_1459-RELATED"/>
    <property type="match status" value="1"/>
</dbReference>
<dbReference type="PANTHER" id="PTHR43133">
    <property type="entry name" value="RNA POLYMERASE ECF-TYPE SIGMA FACTO"/>
    <property type="match status" value="1"/>
</dbReference>